<keyword evidence="8 11" id="KW-0472">Membrane</keyword>
<evidence type="ECO:0000256" key="7">
    <source>
        <dbReference type="ARBA" id="ARBA00022989"/>
    </source>
</evidence>
<dbReference type="PROSITE" id="PS00375">
    <property type="entry name" value="UDPGT"/>
    <property type="match status" value="1"/>
</dbReference>
<dbReference type="Proteomes" id="UP001432322">
    <property type="component" value="Unassembled WGS sequence"/>
</dbReference>
<evidence type="ECO:0000313" key="13">
    <source>
        <dbReference type="Proteomes" id="UP001432322"/>
    </source>
</evidence>
<feature type="transmembrane region" description="Helical" evidence="11">
    <location>
        <begin position="306"/>
        <end position="333"/>
    </location>
</feature>
<comment type="catalytic activity">
    <reaction evidence="9 11">
        <text>glucuronate acceptor + UDP-alpha-D-glucuronate = acceptor beta-D-glucuronoside + UDP + H(+)</text>
        <dbReference type="Rhea" id="RHEA:21032"/>
        <dbReference type="ChEBI" id="CHEBI:15378"/>
        <dbReference type="ChEBI" id="CHEBI:58052"/>
        <dbReference type="ChEBI" id="CHEBI:58223"/>
        <dbReference type="ChEBI" id="CHEBI:132367"/>
        <dbReference type="ChEBI" id="CHEBI:132368"/>
        <dbReference type="EC" id="2.4.1.17"/>
    </reaction>
</comment>
<evidence type="ECO:0000256" key="5">
    <source>
        <dbReference type="ARBA" id="ARBA00022692"/>
    </source>
</evidence>
<dbReference type="FunFam" id="3.40.50.2000:FF:000038">
    <property type="entry name" value="UDP-GlucuronosylTransferase"/>
    <property type="match status" value="1"/>
</dbReference>
<dbReference type="Pfam" id="PF00201">
    <property type="entry name" value="UDPGT"/>
    <property type="match status" value="1"/>
</dbReference>
<evidence type="ECO:0000256" key="3">
    <source>
        <dbReference type="ARBA" id="ARBA00022676"/>
    </source>
</evidence>
<organism evidence="12 13">
    <name type="scientific">Pristionchus fissidentatus</name>
    <dbReference type="NCBI Taxonomy" id="1538716"/>
    <lineage>
        <taxon>Eukaryota</taxon>
        <taxon>Metazoa</taxon>
        <taxon>Ecdysozoa</taxon>
        <taxon>Nematoda</taxon>
        <taxon>Chromadorea</taxon>
        <taxon>Rhabditida</taxon>
        <taxon>Rhabditina</taxon>
        <taxon>Diplogasteromorpha</taxon>
        <taxon>Diplogasteroidea</taxon>
        <taxon>Neodiplogasteridae</taxon>
        <taxon>Pristionchus</taxon>
    </lineage>
</organism>
<dbReference type="AlphaFoldDB" id="A0AAV5VSW5"/>
<dbReference type="InterPro" id="IPR035595">
    <property type="entry name" value="UDP_glycos_trans_CS"/>
</dbReference>
<dbReference type="InterPro" id="IPR050271">
    <property type="entry name" value="UDP-glycosyltransferase"/>
</dbReference>
<dbReference type="GO" id="GO:0015020">
    <property type="term" value="F:glucuronosyltransferase activity"/>
    <property type="evidence" value="ECO:0007669"/>
    <property type="project" value="UniProtKB-EC"/>
</dbReference>
<comment type="subcellular location">
    <subcellularLocation>
        <location evidence="1 11">Membrane</location>
        <topology evidence="1 11">Single-pass membrane protein</topology>
    </subcellularLocation>
</comment>
<evidence type="ECO:0000256" key="11">
    <source>
        <dbReference type="RuleBase" id="RU362059"/>
    </source>
</evidence>
<dbReference type="SUPFAM" id="SSF53756">
    <property type="entry name" value="UDP-Glycosyltransferase/glycogen phosphorylase"/>
    <property type="match status" value="1"/>
</dbReference>
<keyword evidence="13" id="KW-1185">Reference proteome</keyword>
<accession>A0AAV5VSW5</accession>
<keyword evidence="6" id="KW-0732">Signal</keyword>
<evidence type="ECO:0000256" key="9">
    <source>
        <dbReference type="ARBA" id="ARBA00047475"/>
    </source>
</evidence>
<comment type="caution">
    <text evidence="12">The sequence shown here is derived from an EMBL/GenBank/DDBJ whole genome shotgun (WGS) entry which is preliminary data.</text>
</comment>
<sequence>MPSNPSYVPSIFSAYGDRMSFVERFLNTAMSCMLGFMMPQRIKALEPVFKSVQPDGPSLMSVIRNTSLMFLNSEPLLDYPRPTVHRVIDIGGIVIPTKIEPLNEDWSSVLNLRNKTVILSFGTFIKASTMPEQYKKTIRNTLASFPDVTFIWKYEDPSHNVSDGIENIVETQWLPQVDMLNDPRLSGFITHAGQGSTLEAAYAGVPMLLVPTMGDQYRNAAMIKRAGLGEIVYVSALSDGNELENGIRDLLENQSRINKCKQFSAMLKNRPFSAKEKLVRNMEFLAGYGPLRMLDHEGRNLNFIQYYLIDVILFLCLVAMIVLSLVGLCLTACCKCCWTAKQR</sequence>
<protein>
    <recommendedName>
        <fullName evidence="11">UDP-glucuronosyltransferase</fullName>
        <ecNumber evidence="11">2.4.1.17</ecNumber>
    </recommendedName>
</protein>
<dbReference type="Gene3D" id="3.40.50.2000">
    <property type="entry name" value="Glycogen Phosphorylase B"/>
    <property type="match status" value="1"/>
</dbReference>
<keyword evidence="5 11" id="KW-0812">Transmembrane</keyword>
<dbReference type="GO" id="GO:0016020">
    <property type="term" value="C:membrane"/>
    <property type="evidence" value="ECO:0007669"/>
    <property type="project" value="UniProtKB-SubCell"/>
</dbReference>
<dbReference type="CDD" id="cd03784">
    <property type="entry name" value="GT1_Gtf-like"/>
    <property type="match status" value="1"/>
</dbReference>
<keyword evidence="7 11" id="KW-1133">Transmembrane helix</keyword>
<evidence type="ECO:0000256" key="1">
    <source>
        <dbReference type="ARBA" id="ARBA00004167"/>
    </source>
</evidence>
<keyword evidence="4 10" id="KW-0808">Transferase</keyword>
<evidence type="ECO:0000256" key="4">
    <source>
        <dbReference type="ARBA" id="ARBA00022679"/>
    </source>
</evidence>
<dbReference type="PANTHER" id="PTHR48043">
    <property type="entry name" value="EG:EG0003.4 PROTEIN-RELATED"/>
    <property type="match status" value="1"/>
</dbReference>
<keyword evidence="3 10" id="KW-0328">Glycosyltransferase</keyword>
<gene>
    <name evidence="12" type="ORF">PFISCL1PPCAC_14053</name>
</gene>
<dbReference type="InterPro" id="IPR002213">
    <property type="entry name" value="UDP_glucos_trans"/>
</dbReference>
<reference evidence="12" key="1">
    <citation type="submission" date="2023-10" db="EMBL/GenBank/DDBJ databases">
        <title>Genome assembly of Pristionchus species.</title>
        <authorList>
            <person name="Yoshida K."/>
            <person name="Sommer R.J."/>
        </authorList>
    </citation>
    <scope>NUCLEOTIDE SEQUENCE</scope>
    <source>
        <strain evidence="12">RS5133</strain>
    </source>
</reference>
<evidence type="ECO:0000256" key="2">
    <source>
        <dbReference type="ARBA" id="ARBA00009995"/>
    </source>
</evidence>
<dbReference type="EC" id="2.4.1.17" evidence="11"/>
<feature type="non-terminal residue" evidence="12">
    <location>
        <position position="343"/>
    </location>
</feature>
<evidence type="ECO:0000313" key="12">
    <source>
        <dbReference type="EMBL" id="GMT22756.1"/>
    </source>
</evidence>
<evidence type="ECO:0000256" key="10">
    <source>
        <dbReference type="RuleBase" id="RU003718"/>
    </source>
</evidence>
<name>A0AAV5VSW5_9BILA</name>
<evidence type="ECO:0000256" key="6">
    <source>
        <dbReference type="ARBA" id="ARBA00022729"/>
    </source>
</evidence>
<proteinExistence type="inferred from homology"/>
<evidence type="ECO:0000256" key="8">
    <source>
        <dbReference type="ARBA" id="ARBA00023136"/>
    </source>
</evidence>
<dbReference type="EMBL" id="BTSY01000004">
    <property type="protein sequence ID" value="GMT22756.1"/>
    <property type="molecule type" value="Genomic_DNA"/>
</dbReference>
<dbReference type="PANTHER" id="PTHR48043:SF23">
    <property type="entry name" value="UDP-GLUCURONOSYLTRANSFERASE"/>
    <property type="match status" value="1"/>
</dbReference>
<comment type="similarity">
    <text evidence="2 10">Belongs to the UDP-glycosyltransferase family.</text>
</comment>